<evidence type="ECO:0000313" key="2">
    <source>
        <dbReference type="EMBL" id="BCG47977.1"/>
    </source>
</evidence>
<dbReference type="AlphaFoldDB" id="A0A6S6M0X7"/>
<feature type="signal peptide" evidence="1">
    <location>
        <begin position="1"/>
        <end position="21"/>
    </location>
</feature>
<reference evidence="2 3" key="1">
    <citation type="submission" date="2020-06" db="EMBL/GenBank/DDBJ databases">
        <title>Interaction of electrochemicaly active bacteria, Geobacter bremensis R4 on different carbon anode.</title>
        <authorList>
            <person name="Meng L."/>
            <person name="Yoshida N."/>
        </authorList>
    </citation>
    <scope>NUCLEOTIDE SEQUENCE [LARGE SCALE GENOMIC DNA]</scope>
    <source>
        <strain evidence="2 3">R4</strain>
    </source>
</reference>
<organism evidence="2 3">
    <name type="scientific">Citrifermentans bremense</name>
    <dbReference type="NCBI Taxonomy" id="60035"/>
    <lineage>
        <taxon>Bacteria</taxon>
        <taxon>Pseudomonadati</taxon>
        <taxon>Thermodesulfobacteriota</taxon>
        <taxon>Desulfuromonadia</taxon>
        <taxon>Geobacterales</taxon>
        <taxon>Geobacteraceae</taxon>
        <taxon>Citrifermentans</taxon>
    </lineage>
</organism>
<evidence type="ECO:0000313" key="3">
    <source>
        <dbReference type="Proteomes" id="UP000515472"/>
    </source>
</evidence>
<feature type="chain" id="PRO_5027685062" evidence="1">
    <location>
        <begin position="22"/>
        <end position="389"/>
    </location>
</feature>
<gene>
    <name evidence="2" type="ORF">GEOBRER4_n2837</name>
</gene>
<protein>
    <submittedName>
        <fullName evidence="2">Uncharacterized protein</fullName>
    </submittedName>
</protein>
<dbReference type="RefSeq" id="WP_185242797.1">
    <property type="nucleotide sequence ID" value="NZ_AP023213.1"/>
</dbReference>
<dbReference type="EMBL" id="AP023213">
    <property type="protein sequence ID" value="BCG47977.1"/>
    <property type="molecule type" value="Genomic_DNA"/>
</dbReference>
<dbReference type="Proteomes" id="UP000515472">
    <property type="component" value="Chromosome"/>
</dbReference>
<dbReference type="Gene3D" id="3.30.1660.40">
    <property type="entry name" value="FlgT, N-terminal domain"/>
    <property type="match status" value="1"/>
</dbReference>
<keyword evidence="1" id="KW-0732">Signal</keyword>
<proteinExistence type="predicted"/>
<dbReference type="InterPro" id="IPR038180">
    <property type="entry name" value="FlgT_N_sf"/>
</dbReference>
<name>A0A6S6M0X7_9BACT</name>
<sequence length="389" mass="42516">MLKSLAAFITMLLLVVSVAAAGPVPEKTETVIVTGVGMTADAARQNAVRNAVEQVVGTYIKSETAVSNSVLIKDEILSHSGGYAQETKVLSTNKTDDGLISVQLQATIISTKLVRKLNELNIATKTVDEGLFAKALSKLDTDRSKNEESVAGKALLDDVVKKFPSQAYRISIGEVSLESVSDATKTATVRIPLKITWDHDFVGELIQTMKQTSKFSSDFEDLIALNKRFRQEPSNGQFEQLYCFTEKSALADLTPEYCGVVSSPSSASYRSSSIYQFMKLTRGGHNVPVKVRLTYKAADGRKLKVTYNELKSDNYKQQGLDKVRLKKIGSPSSLTFTPPSGNVPNAIAGPYAEMILVDGEYNMNVEDNLPMVQLQKVKSIEAIVEQLKD</sequence>
<accession>A0A6S6M0X7</accession>
<evidence type="ECO:0000256" key="1">
    <source>
        <dbReference type="SAM" id="SignalP"/>
    </source>
</evidence>
<dbReference type="KEGG" id="gbn:GEOBRER4_27270"/>
<keyword evidence="3" id="KW-1185">Reference proteome</keyword>